<name>A0A0R2DNJ7_9LACO</name>
<dbReference type="InterPro" id="IPR005019">
    <property type="entry name" value="Adenine_glyco"/>
</dbReference>
<dbReference type="PATRIC" id="fig|1423744.4.peg.1099"/>
<dbReference type="InterPro" id="IPR052891">
    <property type="entry name" value="DNA-3mA_glycosylase"/>
</dbReference>
<dbReference type="PANTHER" id="PTHR30037">
    <property type="entry name" value="DNA-3-METHYLADENINE GLYCOSYLASE 1"/>
    <property type="match status" value="1"/>
</dbReference>
<dbReference type="RefSeq" id="WP_056974044.1">
    <property type="nucleotide sequence ID" value="NZ_AYZL01000006.1"/>
</dbReference>
<dbReference type="EMBL" id="AYZL01000006">
    <property type="protein sequence ID" value="KRN04715.1"/>
    <property type="molecule type" value="Genomic_DNA"/>
</dbReference>
<dbReference type="SUPFAM" id="SSF48150">
    <property type="entry name" value="DNA-glycosylase"/>
    <property type="match status" value="1"/>
</dbReference>
<dbReference type="Proteomes" id="UP000051378">
    <property type="component" value="Unassembled WGS sequence"/>
</dbReference>
<feature type="binding site" evidence="1">
    <location>
        <position position="178"/>
    </location>
    <ligand>
        <name>Zn(2+)</name>
        <dbReference type="ChEBI" id="CHEBI:29105"/>
    </ligand>
</feature>
<keyword evidence="1" id="KW-0862">Zinc</keyword>
<dbReference type="GO" id="GO:0006284">
    <property type="term" value="P:base-excision repair"/>
    <property type="evidence" value="ECO:0007669"/>
    <property type="project" value="InterPro"/>
</dbReference>
<feature type="binding site" evidence="1">
    <location>
        <position position="182"/>
    </location>
    <ligand>
        <name>Zn(2+)</name>
        <dbReference type="ChEBI" id="CHEBI:29105"/>
    </ligand>
</feature>
<feature type="binding site" evidence="1">
    <location>
        <position position="19"/>
    </location>
    <ligand>
        <name>Zn(2+)</name>
        <dbReference type="ChEBI" id="CHEBI:29105"/>
    </ligand>
</feature>
<sequence>MEKICNWSQNGHQNMAQYHDNEWGFAVLDETKTFESMILEIMQAGLSWQTILNKRPAFRQAFSNYTIEKIAQYNDYDVKQLISNKEIIRNKRKIEAIISNAQLLSLLHVEEAFSLNAYLWSFFDDKPLIMNYHTQADMQGFTSISSTISRELKKQGFKFLGPTIVQSWLEALGIINSHLTACPVKQQCENFFSKNYTL</sequence>
<dbReference type="Pfam" id="PF03352">
    <property type="entry name" value="Adenine_glyco"/>
    <property type="match status" value="1"/>
</dbReference>
<reference evidence="2 3" key="1">
    <citation type="journal article" date="2015" name="Genome Announc.">
        <title>Expanding the biotechnology potential of lactobacilli through comparative genomics of 213 strains and associated genera.</title>
        <authorList>
            <person name="Sun Z."/>
            <person name="Harris H.M."/>
            <person name="McCann A."/>
            <person name="Guo C."/>
            <person name="Argimon S."/>
            <person name="Zhang W."/>
            <person name="Yang X."/>
            <person name="Jeffery I.B."/>
            <person name="Cooney J.C."/>
            <person name="Kagawa T.F."/>
            <person name="Liu W."/>
            <person name="Song Y."/>
            <person name="Salvetti E."/>
            <person name="Wrobel A."/>
            <person name="Rasinkangas P."/>
            <person name="Parkhill J."/>
            <person name="Rea M.C."/>
            <person name="O'Sullivan O."/>
            <person name="Ritari J."/>
            <person name="Douillard F.P."/>
            <person name="Paul Ross R."/>
            <person name="Yang R."/>
            <person name="Briner A.E."/>
            <person name="Felis G.E."/>
            <person name="de Vos W.M."/>
            <person name="Barrangou R."/>
            <person name="Klaenhammer T.R."/>
            <person name="Caufield P.W."/>
            <person name="Cui Y."/>
            <person name="Zhang H."/>
            <person name="O'Toole P.W."/>
        </authorList>
    </citation>
    <scope>NUCLEOTIDE SEQUENCE [LARGE SCALE GENOMIC DNA]</scope>
    <source>
        <strain evidence="2 3">DSM 23037</strain>
    </source>
</reference>
<dbReference type="GO" id="GO:0008725">
    <property type="term" value="F:DNA-3-methyladenine glycosylase activity"/>
    <property type="evidence" value="ECO:0007669"/>
    <property type="project" value="InterPro"/>
</dbReference>
<keyword evidence="1" id="KW-0479">Metal-binding</keyword>
<evidence type="ECO:0000313" key="2">
    <source>
        <dbReference type="EMBL" id="KRN04715.1"/>
    </source>
</evidence>
<feature type="binding site" evidence="1">
    <location>
        <position position="5"/>
    </location>
    <ligand>
        <name>Zn(2+)</name>
        <dbReference type="ChEBI" id="CHEBI:29105"/>
    </ligand>
</feature>
<dbReference type="PANTHER" id="PTHR30037:SF4">
    <property type="entry name" value="DNA-3-METHYLADENINE GLYCOSYLASE I"/>
    <property type="match status" value="1"/>
</dbReference>
<dbReference type="AlphaFoldDB" id="A0A0R2DNJ7"/>
<gene>
    <name evidence="2" type="ORF">FC86_GL001071</name>
</gene>
<protein>
    <submittedName>
        <fullName evidence="2">Dna-3-methyladenine glycosylase</fullName>
    </submittedName>
</protein>
<proteinExistence type="predicted"/>
<organism evidence="2 3">
    <name type="scientific">Holzapfeliella floricola DSM 23037 = JCM 16512</name>
    <dbReference type="NCBI Taxonomy" id="1423744"/>
    <lineage>
        <taxon>Bacteria</taxon>
        <taxon>Bacillati</taxon>
        <taxon>Bacillota</taxon>
        <taxon>Bacilli</taxon>
        <taxon>Lactobacillales</taxon>
        <taxon>Lactobacillaceae</taxon>
        <taxon>Holzapfeliella</taxon>
    </lineage>
</organism>
<evidence type="ECO:0000313" key="3">
    <source>
        <dbReference type="Proteomes" id="UP000051378"/>
    </source>
</evidence>
<comment type="caution">
    <text evidence="2">The sequence shown here is derived from an EMBL/GenBank/DDBJ whole genome shotgun (WGS) entry which is preliminary data.</text>
</comment>
<dbReference type="GO" id="GO:0046872">
    <property type="term" value="F:metal ion binding"/>
    <property type="evidence" value="ECO:0007669"/>
    <property type="project" value="UniProtKB-KW"/>
</dbReference>
<accession>A0A0R2DNJ7</accession>
<dbReference type="STRING" id="1423744.FC86_GL001071"/>
<evidence type="ECO:0000256" key="1">
    <source>
        <dbReference type="PIRSR" id="PIRSR605019-1"/>
    </source>
</evidence>
<dbReference type="InterPro" id="IPR011257">
    <property type="entry name" value="DNA_glycosylase"/>
</dbReference>
<dbReference type="OrthoDB" id="9807664at2"/>
<keyword evidence="3" id="KW-1185">Reference proteome</keyword>
<dbReference type="Gene3D" id="1.10.340.30">
    <property type="entry name" value="Hypothetical protein, domain 2"/>
    <property type="match status" value="1"/>
</dbReference>